<organism evidence="1 2">
    <name type="scientific">Sphingobacterium deserti</name>
    <dbReference type="NCBI Taxonomy" id="1229276"/>
    <lineage>
        <taxon>Bacteria</taxon>
        <taxon>Pseudomonadati</taxon>
        <taxon>Bacteroidota</taxon>
        <taxon>Sphingobacteriia</taxon>
        <taxon>Sphingobacteriales</taxon>
        <taxon>Sphingobacteriaceae</taxon>
        <taxon>Sphingobacterium</taxon>
    </lineage>
</organism>
<dbReference type="AlphaFoldDB" id="A0A0B8T356"/>
<evidence type="ECO:0000313" key="2">
    <source>
        <dbReference type="Proteomes" id="UP000031802"/>
    </source>
</evidence>
<proteinExistence type="predicted"/>
<dbReference type="Proteomes" id="UP000031802">
    <property type="component" value="Unassembled WGS sequence"/>
</dbReference>
<sequence>MTKYTIYKAFEKKFPYQIWKIVVDEEKKQIAVELRDMETTQGYVCVLDFDGQILLPSTAMDDKEWTLDAIKHETLILKKIGDTLPVKEGICLLDLNGEMRYLSHQYIWLDTLSDHVKVRHRSIQSNFEEYIDIKTGKLAIGKQDFRVGDGSSIKIPIPYSGKLPDQLQHIEHIDYVWLSRAGEKLLWTYHKKHGDLYHLNLCVTDTSNLFYEKLLLEDMQKMIPQPYFQLGNQIFLMSYNKQEIVSYLV</sequence>
<reference evidence="1 2" key="2">
    <citation type="journal article" date="2015" name="PLoS ONE">
        <title>Whole-Genome Optical Mapping and Finished Genome Sequence of Sphingobacterium deserti sp. nov., a New Species Isolated from the Western Desert of China.</title>
        <authorList>
            <person name="Teng C."/>
            <person name="Zhou Z."/>
            <person name="Molnar I."/>
            <person name="Li X."/>
            <person name="Tang R."/>
            <person name="Chen M."/>
            <person name="Wang L."/>
            <person name="Su S."/>
            <person name="Zhang W."/>
            <person name="Lin M."/>
        </authorList>
    </citation>
    <scope>NUCLEOTIDE SEQUENCE [LARGE SCALE GENOMIC DNA]</scope>
    <source>
        <strain evidence="2">ACCC05744</strain>
    </source>
</reference>
<dbReference type="PATRIC" id="fig|1229276.3.peg.354"/>
<dbReference type="EMBL" id="JJMU01000004">
    <property type="protein sequence ID" value="KGE15907.1"/>
    <property type="molecule type" value="Genomic_DNA"/>
</dbReference>
<evidence type="ECO:0000313" key="1">
    <source>
        <dbReference type="EMBL" id="KGE15907.1"/>
    </source>
</evidence>
<dbReference type="STRING" id="1229276.DI53_0341"/>
<dbReference type="OrthoDB" id="700649at2"/>
<accession>A0A0B8T356</accession>
<dbReference type="RefSeq" id="WP_071790445.1">
    <property type="nucleotide sequence ID" value="NZ_JJMU01000004.1"/>
</dbReference>
<keyword evidence="2" id="KW-1185">Reference proteome</keyword>
<name>A0A0B8T356_9SPHI</name>
<comment type="caution">
    <text evidence="1">The sequence shown here is derived from an EMBL/GenBank/DDBJ whole genome shotgun (WGS) entry which is preliminary data.</text>
</comment>
<reference evidence="2" key="1">
    <citation type="submission" date="2014-04" db="EMBL/GenBank/DDBJ databases">
        <title>Whole-Genome optical mapping and complete genome sequence of Sphingobacterium deserti sp. nov., a new spaces isolated from desert in the west of China.</title>
        <authorList>
            <person name="Teng C."/>
            <person name="Zhou Z."/>
            <person name="Li X."/>
            <person name="Chen M."/>
            <person name="Lin M."/>
            <person name="Wang L."/>
            <person name="Su S."/>
            <person name="Zhang C."/>
            <person name="Zhang W."/>
        </authorList>
    </citation>
    <scope>NUCLEOTIDE SEQUENCE [LARGE SCALE GENOMIC DNA]</scope>
    <source>
        <strain evidence="2">ACCC05744</strain>
    </source>
</reference>
<evidence type="ECO:0008006" key="3">
    <source>
        <dbReference type="Google" id="ProtNLM"/>
    </source>
</evidence>
<gene>
    <name evidence="1" type="ORF">DI53_0341</name>
</gene>
<protein>
    <recommendedName>
        <fullName evidence="3">DUF4905 domain-containing protein</fullName>
    </recommendedName>
</protein>